<keyword evidence="2" id="KW-1185">Reference proteome</keyword>
<reference evidence="1" key="1">
    <citation type="submission" date="2023-04" db="EMBL/GenBank/DDBJ databases">
        <title>Ambrosiozyma monospora NBRC 10751.</title>
        <authorList>
            <person name="Ichikawa N."/>
            <person name="Sato H."/>
            <person name="Tonouchi N."/>
        </authorList>
    </citation>
    <scope>NUCLEOTIDE SEQUENCE</scope>
    <source>
        <strain evidence="1">NBRC 10751</strain>
    </source>
</reference>
<protein>
    <submittedName>
        <fullName evidence="1">Unnamed protein product</fullName>
    </submittedName>
</protein>
<name>A0ACB5TIK5_AMBMO</name>
<comment type="caution">
    <text evidence="1">The sequence shown here is derived from an EMBL/GenBank/DDBJ whole genome shotgun (WGS) entry which is preliminary data.</text>
</comment>
<accession>A0ACB5TIK5</accession>
<dbReference type="Proteomes" id="UP001165064">
    <property type="component" value="Unassembled WGS sequence"/>
</dbReference>
<evidence type="ECO:0000313" key="2">
    <source>
        <dbReference type="Proteomes" id="UP001165064"/>
    </source>
</evidence>
<evidence type="ECO:0000313" key="1">
    <source>
        <dbReference type="EMBL" id="GME89447.1"/>
    </source>
</evidence>
<gene>
    <name evidence="1" type="ORF">Amon02_000850900</name>
</gene>
<sequence>MEQLDPSTSIDPLIKAVYIMTRTESKYMPKLVGEIVGSGPDLARTYSNDSIHSAGHRRFGRNGSIVSHTTAPENTFTELATKLDEFSRGYYDDLKHLNLDHDTLQIFKAMIATFNSRWRALPEKDMRKTLDTFHQSAALTIRTTEPTNPTIYLVYYVYFIDLLSSLKTTTMEHKAILKQERYNICQKKITPTIPVQNITKFQFIAQVYGVNMQYITNRVIALKGQCKDANILNELSSNEGHYAFRQQDFAETMHFLDWKKEQLKSSWCLPC</sequence>
<proteinExistence type="predicted"/>
<organism evidence="1 2">
    <name type="scientific">Ambrosiozyma monospora</name>
    <name type="common">Yeast</name>
    <name type="synonym">Endomycopsis monosporus</name>
    <dbReference type="NCBI Taxonomy" id="43982"/>
    <lineage>
        <taxon>Eukaryota</taxon>
        <taxon>Fungi</taxon>
        <taxon>Dikarya</taxon>
        <taxon>Ascomycota</taxon>
        <taxon>Saccharomycotina</taxon>
        <taxon>Pichiomycetes</taxon>
        <taxon>Pichiales</taxon>
        <taxon>Pichiaceae</taxon>
        <taxon>Ambrosiozyma</taxon>
    </lineage>
</organism>
<dbReference type="EMBL" id="BSXS01007592">
    <property type="protein sequence ID" value="GME89447.1"/>
    <property type="molecule type" value="Genomic_DNA"/>
</dbReference>